<name>A0A0K6I6L9_9BURK</name>
<dbReference type="GO" id="GO:0016226">
    <property type="term" value="P:iron-sulfur cluster assembly"/>
    <property type="evidence" value="ECO:0007669"/>
    <property type="project" value="TreeGrafter"/>
</dbReference>
<protein>
    <recommendedName>
        <fullName evidence="4">Transcriptional regulator, BolA protein family</fullName>
    </recommendedName>
</protein>
<dbReference type="PIRSF" id="PIRSF003113">
    <property type="entry name" value="BolA"/>
    <property type="match status" value="1"/>
</dbReference>
<keyword evidence="3" id="KW-1185">Reference proteome</keyword>
<dbReference type="EMBL" id="CYHF01000008">
    <property type="protein sequence ID" value="CUA98952.1"/>
    <property type="molecule type" value="Genomic_DNA"/>
</dbReference>
<dbReference type="STRING" id="339866.GCA_001418255_02328"/>
<dbReference type="Pfam" id="PF01722">
    <property type="entry name" value="BolA"/>
    <property type="match status" value="1"/>
</dbReference>
<accession>A0A0K6I6L9</accession>
<dbReference type="OrthoDB" id="5296536at2"/>
<gene>
    <name evidence="2" type="ORF">Ga0061069_108100</name>
</gene>
<reference evidence="3" key="1">
    <citation type="submission" date="2015-08" db="EMBL/GenBank/DDBJ databases">
        <authorList>
            <person name="Varghese N."/>
        </authorList>
    </citation>
    <scope>NUCLEOTIDE SEQUENCE [LARGE SCALE GENOMIC DNA]</scope>
    <source>
        <strain evidence="3">DSM 18181</strain>
    </source>
</reference>
<proteinExistence type="inferred from homology"/>
<dbReference type="Proteomes" id="UP000183649">
    <property type="component" value="Unassembled WGS sequence"/>
</dbReference>
<dbReference type="Gene3D" id="3.30.300.90">
    <property type="entry name" value="BolA-like"/>
    <property type="match status" value="1"/>
</dbReference>
<comment type="similarity">
    <text evidence="1">Belongs to the BolA/IbaG family.</text>
</comment>
<dbReference type="SUPFAM" id="SSF82657">
    <property type="entry name" value="BolA-like"/>
    <property type="match status" value="1"/>
</dbReference>
<dbReference type="InterPro" id="IPR036065">
    <property type="entry name" value="BolA-like_sf"/>
</dbReference>
<dbReference type="InterPro" id="IPR002634">
    <property type="entry name" value="BolA"/>
</dbReference>
<dbReference type="RefSeq" id="WP_055451185.1">
    <property type="nucleotide sequence ID" value="NZ_CYHF01000008.1"/>
</dbReference>
<dbReference type="AlphaFoldDB" id="A0A0K6I6L9"/>
<evidence type="ECO:0000256" key="1">
    <source>
        <dbReference type="RuleBase" id="RU003860"/>
    </source>
</evidence>
<evidence type="ECO:0000313" key="3">
    <source>
        <dbReference type="Proteomes" id="UP000183649"/>
    </source>
</evidence>
<sequence length="100" mass="10816">MTRRARIEALLQQALNPEFLNVTDDSAAHAGHGGFDAEGSHFRVRIVSARFAGASRLARHRLVYDALASMMHHEIHALVLDCQAPGEALQAGSSDKPETA</sequence>
<evidence type="ECO:0008006" key="4">
    <source>
        <dbReference type="Google" id="ProtNLM"/>
    </source>
</evidence>
<evidence type="ECO:0000313" key="2">
    <source>
        <dbReference type="EMBL" id="CUA98952.1"/>
    </source>
</evidence>
<dbReference type="PANTHER" id="PTHR46230">
    <property type="match status" value="1"/>
</dbReference>
<dbReference type="PANTHER" id="PTHR46230:SF7">
    <property type="entry name" value="BOLA-LIKE PROTEIN 1"/>
    <property type="match status" value="1"/>
</dbReference>
<organism evidence="2 3">
    <name type="scientific">Thiomonas bhubaneswarensis</name>
    <dbReference type="NCBI Taxonomy" id="339866"/>
    <lineage>
        <taxon>Bacteria</taxon>
        <taxon>Pseudomonadati</taxon>
        <taxon>Pseudomonadota</taxon>
        <taxon>Betaproteobacteria</taxon>
        <taxon>Burkholderiales</taxon>
        <taxon>Thiomonas</taxon>
    </lineage>
</organism>